<organism evidence="1">
    <name type="scientific">Malaco herpesvirus 4</name>
    <dbReference type="NCBI Taxonomy" id="3031800"/>
    <lineage>
        <taxon>Viruses</taxon>
        <taxon>Duplodnaviria</taxon>
        <taxon>Heunggongvirae</taxon>
        <taxon>Peploviricota</taxon>
        <taxon>Herviviricetes</taxon>
        <taxon>Herpesvirales</taxon>
        <taxon>Malacoherpesviridae</taxon>
    </lineage>
</organism>
<name>A0AA48P8Z8_9VIRU</name>
<reference evidence="1" key="1">
    <citation type="journal article" date="2023" name="Front. Mar. Sci.">
        <title>Tracing the invertebrate herpesviruses in the global sequence datasets.</title>
        <authorList>
            <person name="Rosani U."/>
            <person name="Gaia M."/>
            <person name="Delmont T.O."/>
            <person name="Krupovic M."/>
        </authorList>
    </citation>
    <scope>NUCLEOTIDE SEQUENCE</scope>
    <source>
        <strain evidence="1">MalacoHV4/Med/2018 155</strain>
    </source>
</reference>
<protein>
    <submittedName>
        <fullName evidence="1">ORF65</fullName>
    </submittedName>
</protein>
<reference evidence="1" key="2">
    <citation type="submission" date="2023-01" db="EMBL/GenBank/DDBJ databases">
        <authorList>
            <person name="Rosani U."/>
            <person name="Delmont T.O."/>
            <person name="Gaia M."/>
            <person name="Krupovic M."/>
        </authorList>
    </citation>
    <scope>NUCLEOTIDE SEQUENCE</scope>
    <source>
        <strain evidence="1">MalacoHV4/Med/2018 155</strain>
    </source>
</reference>
<proteinExistence type="predicted"/>
<sequence length="150" mass="17120">MPCSTATVARLHANRWTNDNFEQTLATMTINDFIEDVHEGRADMETIASLYSKSCVYAFTVKNVDNLKRILFDAYGKNMCSAGNTVDVELWGKYFFYPLYMQMAIIQNNQQTVEFLKPVVAMLDCEHATEDDMICLGDDDDVEDDMDTLL</sequence>
<dbReference type="EMBL" id="BK063082">
    <property type="protein sequence ID" value="DBA11679.1"/>
    <property type="molecule type" value="Genomic_DNA"/>
</dbReference>
<accession>A0AA48P8Z8</accession>
<evidence type="ECO:0000313" key="1">
    <source>
        <dbReference type="EMBL" id="DBA11679.1"/>
    </source>
</evidence>